<evidence type="ECO:0000256" key="3">
    <source>
        <dbReference type="SAM" id="MobiDB-lite"/>
    </source>
</evidence>
<dbReference type="PANTHER" id="PTHR32295">
    <property type="entry name" value="IQ-DOMAIN 5-RELATED"/>
    <property type="match status" value="1"/>
</dbReference>
<feature type="compositionally biased region" description="Polar residues" evidence="3">
    <location>
        <begin position="15"/>
        <end position="34"/>
    </location>
</feature>
<dbReference type="OrthoDB" id="779903at2759"/>
<dbReference type="STRING" id="29655.A0A0K9P5R7"/>
<evidence type="ECO:0000313" key="4">
    <source>
        <dbReference type="EMBL" id="KMZ63530.1"/>
    </source>
</evidence>
<dbReference type="GO" id="GO:0005516">
    <property type="term" value="F:calmodulin binding"/>
    <property type="evidence" value="ECO:0007669"/>
    <property type="project" value="UniProtKB-KW"/>
</dbReference>
<dbReference type="EMBL" id="LFYR01001213">
    <property type="protein sequence ID" value="KMZ63530.1"/>
    <property type="molecule type" value="Genomic_DNA"/>
</dbReference>
<sequence length="206" mass="23295">MTGQQTRNRCKLLVGSTQMMSPGGRRSSTGTESMPASPKIHAAEEGDDSPVKALTFQHKTRHNKLQKTQILSHVKEWDDSTLSSNMSKLRIQNKLEATTRRERALAYAFSQQLRSSSSKKRATNEPNLGWSLLERWMATRLPENSSVEDYMEKKNADKRKPNTVVFKKHVFYDTTAEEESCGSNDVAFENTENNTLPAKTKGKQKT</sequence>
<dbReference type="PANTHER" id="PTHR32295:SF15">
    <property type="entry name" value="PROTEIN IQ-DOMAIN 33"/>
    <property type="match status" value="1"/>
</dbReference>
<keyword evidence="5" id="KW-1185">Reference proteome</keyword>
<evidence type="ECO:0000256" key="2">
    <source>
        <dbReference type="ARBA" id="ARBA00024341"/>
    </source>
</evidence>
<dbReference type="Proteomes" id="UP000036987">
    <property type="component" value="Unassembled WGS sequence"/>
</dbReference>
<comment type="caution">
    <text evidence="4">The sequence shown here is derived from an EMBL/GenBank/DDBJ whole genome shotgun (WGS) entry which is preliminary data.</text>
</comment>
<evidence type="ECO:0000256" key="1">
    <source>
        <dbReference type="ARBA" id="ARBA00022860"/>
    </source>
</evidence>
<comment type="similarity">
    <text evidence="2">Belongs to the IQD family.</text>
</comment>
<gene>
    <name evidence="4" type="ORF">ZOSMA_3G00050</name>
</gene>
<protein>
    <submittedName>
        <fullName evidence="4">Uncharacterized protein</fullName>
    </submittedName>
</protein>
<name>A0A0K9P5R7_ZOSMR</name>
<dbReference type="AlphaFoldDB" id="A0A0K9P5R7"/>
<keyword evidence="1" id="KW-0112">Calmodulin-binding</keyword>
<proteinExistence type="inferred from homology"/>
<organism evidence="4 5">
    <name type="scientific">Zostera marina</name>
    <name type="common">Eelgrass</name>
    <dbReference type="NCBI Taxonomy" id="29655"/>
    <lineage>
        <taxon>Eukaryota</taxon>
        <taxon>Viridiplantae</taxon>
        <taxon>Streptophyta</taxon>
        <taxon>Embryophyta</taxon>
        <taxon>Tracheophyta</taxon>
        <taxon>Spermatophyta</taxon>
        <taxon>Magnoliopsida</taxon>
        <taxon>Liliopsida</taxon>
        <taxon>Zosteraceae</taxon>
        <taxon>Zostera</taxon>
    </lineage>
</organism>
<feature type="region of interest" description="Disordered" evidence="3">
    <location>
        <begin position="1"/>
        <end position="48"/>
    </location>
</feature>
<evidence type="ECO:0000313" key="5">
    <source>
        <dbReference type="Proteomes" id="UP000036987"/>
    </source>
</evidence>
<feature type="region of interest" description="Disordered" evidence="3">
    <location>
        <begin position="177"/>
        <end position="206"/>
    </location>
</feature>
<reference evidence="5" key="1">
    <citation type="journal article" date="2016" name="Nature">
        <title>The genome of the seagrass Zostera marina reveals angiosperm adaptation to the sea.</title>
        <authorList>
            <person name="Olsen J.L."/>
            <person name="Rouze P."/>
            <person name="Verhelst B."/>
            <person name="Lin Y.-C."/>
            <person name="Bayer T."/>
            <person name="Collen J."/>
            <person name="Dattolo E."/>
            <person name="De Paoli E."/>
            <person name="Dittami S."/>
            <person name="Maumus F."/>
            <person name="Michel G."/>
            <person name="Kersting A."/>
            <person name="Lauritano C."/>
            <person name="Lohaus R."/>
            <person name="Toepel M."/>
            <person name="Tonon T."/>
            <person name="Vanneste K."/>
            <person name="Amirebrahimi M."/>
            <person name="Brakel J."/>
            <person name="Bostroem C."/>
            <person name="Chovatia M."/>
            <person name="Grimwood J."/>
            <person name="Jenkins J.W."/>
            <person name="Jueterbock A."/>
            <person name="Mraz A."/>
            <person name="Stam W.T."/>
            <person name="Tice H."/>
            <person name="Bornberg-Bauer E."/>
            <person name="Green P.J."/>
            <person name="Pearson G.A."/>
            <person name="Procaccini G."/>
            <person name="Duarte C.M."/>
            <person name="Schmutz J."/>
            <person name="Reusch T.B.H."/>
            <person name="Van de Peer Y."/>
        </authorList>
    </citation>
    <scope>NUCLEOTIDE SEQUENCE [LARGE SCALE GENOMIC DNA]</scope>
    <source>
        <strain evidence="5">cv. Finnish</strain>
    </source>
</reference>
<accession>A0A0K9P5R7</accession>